<comment type="subcellular location">
    <subcellularLocation>
        <location evidence="1">Cytoplasm</location>
    </subcellularLocation>
</comment>
<dbReference type="InterPro" id="IPR036388">
    <property type="entry name" value="WH-like_DNA-bd_sf"/>
</dbReference>
<dbReference type="Proteomes" id="UP000599578">
    <property type="component" value="Unassembled WGS sequence"/>
</dbReference>
<dbReference type="SUPFAM" id="SSF52172">
    <property type="entry name" value="CheY-like"/>
    <property type="match status" value="1"/>
</dbReference>
<reference evidence="12 13" key="1">
    <citation type="journal article" date="2014" name="Int. J. Syst. Evol. Microbiol.">
        <title>Complete genome sequence of Corynebacterium casei LMG S-19264T (=DSM 44701T), isolated from a smear-ripened cheese.</title>
        <authorList>
            <consortium name="US DOE Joint Genome Institute (JGI-PGF)"/>
            <person name="Walter F."/>
            <person name="Albersmeier A."/>
            <person name="Kalinowski J."/>
            <person name="Ruckert C."/>
        </authorList>
    </citation>
    <scope>NUCLEOTIDE SEQUENCE [LARGE SCALE GENOMIC DNA]</scope>
    <source>
        <strain evidence="12 13">CGMCC 1.7286</strain>
    </source>
</reference>
<dbReference type="Pfam" id="PF00486">
    <property type="entry name" value="Trans_reg_C"/>
    <property type="match status" value="1"/>
</dbReference>
<evidence type="ECO:0000256" key="3">
    <source>
        <dbReference type="ARBA" id="ARBA00022553"/>
    </source>
</evidence>
<dbReference type="PANTHER" id="PTHR48111">
    <property type="entry name" value="REGULATOR OF RPOS"/>
    <property type="match status" value="1"/>
</dbReference>
<keyword evidence="13" id="KW-1185">Reference proteome</keyword>
<dbReference type="GO" id="GO:0032993">
    <property type="term" value="C:protein-DNA complex"/>
    <property type="evidence" value="ECO:0007669"/>
    <property type="project" value="TreeGrafter"/>
</dbReference>
<evidence type="ECO:0000313" key="12">
    <source>
        <dbReference type="EMBL" id="GGO85678.1"/>
    </source>
</evidence>
<evidence type="ECO:0000313" key="13">
    <source>
        <dbReference type="Proteomes" id="UP000599578"/>
    </source>
</evidence>
<dbReference type="CDD" id="cd00383">
    <property type="entry name" value="trans_reg_C"/>
    <property type="match status" value="1"/>
</dbReference>
<evidence type="ECO:0000256" key="4">
    <source>
        <dbReference type="ARBA" id="ARBA00023012"/>
    </source>
</evidence>
<evidence type="ECO:0000259" key="10">
    <source>
        <dbReference type="PROSITE" id="PS50110"/>
    </source>
</evidence>
<dbReference type="GO" id="GO:0005829">
    <property type="term" value="C:cytosol"/>
    <property type="evidence" value="ECO:0007669"/>
    <property type="project" value="TreeGrafter"/>
</dbReference>
<dbReference type="GO" id="GO:0006355">
    <property type="term" value="P:regulation of DNA-templated transcription"/>
    <property type="evidence" value="ECO:0007669"/>
    <property type="project" value="InterPro"/>
</dbReference>
<evidence type="ECO:0000256" key="6">
    <source>
        <dbReference type="ARBA" id="ARBA00023125"/>
    </source>
</evidence>
<keyword evidence="4" id="KW-0902">Two-component regulatory system</keyword>
<keyword evidence="6 9" id="KW-0238">DNA-binding</keyword>
<evidence type="ECO:0000259" key="11">
    <source>
        <dbReference type="PROSITE" id="PS51755"/>
    </source>
</evidence>
<protein>
    <submittedName>
        <fullName evidence="12">DNA-binding response regulator</fullName>
    </submittedName>
</protein>
<organism evidence="12 13">
    <name type="scientific">Marinobacterium nitratireducens</name>
    <dbReference type="NCBI Taxonomy" id="518897"/>
    <lineage>
        <taxon>Bacteria</taxon>
        <taxon>Pseudomonadati</taxon>
        <taxon>Pseudomonadota</taxon>
        <taxon>Gammaproteobacteria</taxon>
        <taxon>Oceanospirillales</taxon>
        <taxon>Oceanospirillaceae</taxon>
        <taxon>Marinobacterium</taxon>
    </lineage>
</organism>
<dbReference type="PROSITE" id="PS51755">
    <property type="entry name" value="OMPR_PHOB"/>
    <property type="match status" value="1"/>
</dbReference>
<name>A0A917ZN56_9GAMM</name>
<dbReference type="GO" id="GO:0000156">
    <property type="term" value="F:phosphorelay response regulator activity"/>
    <property type="evidence" value="ECO:0007669"/>
    <property type="project" value="TreeGrafter"/>
</dbReference>
<accession>A0A917ZN56</accession>
<dbReference type="InterPro" id="IPR001867">
    <property type="entry name" value="OmpR/PhoB-type_DNA-bd"/>
</dbReference>
<feature type="modified residue" description="4-aspartylphosphate" evidence="8">
    <location>
        <position position="57"/>
    </location>
</feature>
<evidence type="ECO:0000256" key="7">
    <source>
        <dbReference type="ARBA" id="ARBA00023163"/>
    </source>
</evidence>
<evidence type="ECO:0000256" key="2">
    <source>
        <dbReference type="ARBA" id="ARBA00022490"/>
    </source>
</evidence>
<dbReference type="Pfam" id="PF00072">
    <property type="entry name" value="Response_reg"/>
    <property type="match status" value="1"/>
</dbReference>
<keyword evidence="7" id="KW-0804">Transcription</keyword>
<dbReference type="Gene3D" id="6.10.250.690">
    <property type="match status" value="1"/>
</dbReference>
<dbReference type="AlphaFoldDB" id="A0A917ZN56"/>
<dbReference type="Gene3D" id="3.40.50.2300">
    <property type="match status" value="1"/>
</dbReference>
<keyword evidence="5" id="KW-0805">Transcription regulation</keyword>
<dbReference type="InterPro" id="IPR011006">
    <property type="entry name" value="CheY-like_superfamily"/>
</dbReference>
<keyword evidence="3 8" id="KW-0597">Phosphoprotein</keyword>
<evidence type="ECO:0000256" key="9">
    <source>
        <dbReference type="PROSITE-ProRule" id="PRU01091"/>
    </source>
</evidence>
<sequence length="242" mass="27473">MTETRRPKILIVDDEPDMRALLQDLLDDNGFDTIAVADGNAMQQALGDNAFSLVILDLRLRGEDGLQLARELRAESAIPIMMLTGKGDETDRILGLELAADDFLMKPFNVRELLARVRALLRRSAATSPRADDRHSHHRLAFGDWILDLTARQLSRSDGTPVELTFGEFNLLEALVQSPNRVLSRDQLLDMTRSDNSEVFDRTIDVLILRLRRKLEPNPRQPRYIRTERGLGYCFHAQVSQV</sequence>
<dbReference type="FunFam" id="1.10.10.10:FF:000099">
    <property type="entry name" value="Two-component system response regulator TorR"/>
    <property type="match status" value="1"/>
</dbReference>
<feature type="DNA-binding region" description="OmpR/PhoB-type" evidence="9">
    <location>
        <begin position="137"/>
        <end position="237"/>
    </location>
</feature>
<feature type="domain" description="Response regulatory" evidence="10">
    <location>
        <begin position="8"/>
        <end position="121"/>
    </location>
</feature>
<comment type="caution">
    <text evidence="12">The sequence shown here is derived from an EMBL/GenBank/DDBJ whole genome shotgun (WGS) entry which is preliminary data.</text>
</comment>
<evidence type="ECO:0000256" key="5">
    <source>
        <dbReference type="ARBA" id="ARBA00023015"/>
    </source>
</evidence>
<dbReference type="SMART" id="SM00448">
    <property type="entry name" value="REC"/>
    <property type="match status" value="1"/>
</dbReference>
<dbReference type="InterPro" id="IPR016032">
    <property type="entry name" value="Sig_transdc_resp-reg_C-effctor"/>
</dbReference>
<gene>
    <name evidence="12" type="ORF">GCM10011348_34780</name>
</gene>
<dbReference type="SMART" id="SM00862">
    <property type="entry name" value="Trans_reg_C"/>
    <property type="match status" value="1"/>
</dbReference>
<dbReference type="EMBL" id="BMLT01000009">
    <property type="protein sequence ID" value="GGO85678.1"/>
    <property type="molecule type" value="Genomic_DNA"/>
</dbReference>
<dbReference type="RefSeq" id="WP_188861880.1">
    <property type="nucleotide sequence ID" value="NZ_BMLT01000009.1"/>
</dbReference>
<evidence type="ECO:0000256" key="8">
    <source>
        <dbReference type="PROSITE-ProRule" id="PRU00169"/>
    </source>
</evidence>
<dbReference type="SUPFAM" id="SSF46894">
    <property type="entry name" value="C-terminal effector domain of the bipartite response regulators"/>
    <property type="match status" value="1"/>
</dbReference>
<evidence type="ECO:0000256" key="1">
    <source>
        <dbReference type="ARBA" id="ARBA00004496"/>
    </source>
</evidence>
<keyword evidence="2" id="KW-0963">Cytoplasm</keyword>
<dbReference type="GO" id="GO:0000976">
    <property type="term" value="F:transcription cis-regulatory region binding"/>
    <property type="evidence" value="ECO:0007669"/>
    <property type="project" value="TreeGrafter"/>
</dbReference>
<dbReference type="InterPro" id="IPR039420">
    <property type="entry name" value="WalR-like"/>
</dbReference>
<feature type="domain" description="OmpR/PhoB-type" evidence="11">
    <location>
        <begin position="137"/>
        <end position="237"/>
    </location>
</feature>
<proteinExistence type="predicted"/>
<dbReference type="PANTHER" id="PTHR48111:SF4">
    <property type="entry name" value="DNA-BINDING DUAL TRANSCRIPTIONAL REGULATOR OMPR"/>
    <property type="match status" value="1"/>
</dbReference>
<dbReference type="InterPro" id="IPR001789">
    <property type="entry name" value="Sig_transdc_resp-reg_receiver"/>
</dbReference>
<dbReference type="PROSITE" id="PS50110">
    <property type="entry name" value="RESPONSE_REGULATORY"/>
    <property type="match status" value="1"/>
</dbReference>
<dbReference type="Gene3D" id="1.10.10.10">
    <property type="entry name" value="Winged helix-like DNA-binding domain superfamily/Winged helix DNA-binding domain"/>
    <property type="match status" value="1"/>
</dbReference>